<dbReference type="RefSeq" id="WP_045955735.1">
    <property type="nucleotide sequence ID" value="NZ_JXXV01000018.1"/>
</dbReference>
<dbReference type="OrthoDB" id="7067499at2"/>
<dbReference type="AlphaFoldDB" id="A0A0F4NL09"/>
<dbReference type="Proteomes" id="UP000033673">
    <property type="component" value="Unassembled WGS sequence"/>
</dbReference>
<protein>
    <submittedName>
        <fullName evidence="1">Uncharacterized protein</fullName>
    </submittedName>
</protein>
<comment type="caution">
    <text evidence="1">The sequence shown here is derived from an EMBL/GenBank/DDBJ whole genome shotgun (WGS) entry which is preliminary data.</text>
</comment>
<proteinExistence type="predicted"/>
<gene>
    <name evidence="1" type="ORF">TW81_10820</name>
</gene>
<name>A0A0F4NL09_9VIBR</name>
<sequence>MFWIAVLAVITIGTVAVAYIKQKEKILWQGECPPTTFSYRDQSDRQRITVTPIKIRKIGNYVDLIALNSSGNEKVYFSQLVDSMLSTEGHEKKHFDDRVNDVLLSKETA</sequence>
<evidence type="ECO:0000313" key="2">
    <source>
        <dbReference type="Proteomes" id="UP000033673"/>
    </source>
</evidence>
<dbReference type="STRING" id="579748.TW81_10820"/>
<dbReference type="PATRIC" id="fig|579748.3.peg.2228"/>
<reference evidence="1 2" key="1">
    <citation type="journal article" date="2015" name="BMC Genomics">
        <title>Genome mining reveals unlocked bioactive potential of marine Gram-negative bacteria.</title>
        <authorList>
            <person name="Machado H."/>
            <person name="Sonnenschein E.C."/>
            <person name="Melchiorsen J."/>
            <person name="Gram L."/>
        </authorList>
    </citation>
    <scope>NUCLEOTIDE SEQUENCE [LARGE SCALE GENOMIC DNA]</scope>
    <source>
        <strain evidence="1 2">S2757</strain>
    </source>
</reference>
<dbReference type="EMBL" id="JXXV01000018">
    <property type="protein sequence ID" value="KJY82711.1"/>
    <property type="molecule type" value="Genomic_DNA"/>
</dbReference>
<keyword evidence="2" id="KW-1185">Reference proteome</keyword>
<organism evidence="1 2">
    <name type="scientific">Vibrio galatheae</name>
    <dbReference type="NCBI Taxonomy" id="579748"/>
    <lineage>
        <taxon>Bacteria</taxon>
        <taxon>Pseudomonadati</taxon>
        <taxon>Pseudomonadota</taxon>
        <taxon>Gammaproteobacteria</taxon>
        <taxon>Vibrionales</taxon>
        <taxon>Vibrionaceae</taxon>
        <taxon>Vibrio</taxon>
    </lineage>
</organism>
<evidence type="ECO:0000313" key="1">
    <source>
        <dbReference type="EMBL" id="KJY82711.1"/>
    </source>
</evidence>
<accession>A0A0F4NL09</accession>